<dbReference type="EMBL" id="RAPN01000002">
    <property type="protein sequence ID" value="RKD88165.1"/>
    <property type="molecule type" value="Genomic_DNA"/>
</dbReference>
<proteinExistence type="predicted"/>
<name>A0A419VY63_9BACT</name>
<dbReference type="Proteomes" id="UP000283387">
    <property type="component" value="Unassembled WGS sequence"/>
</dbReference>
<dbReference type="PROSITE" id="PS51318">
    <property type="entry name" value="TAT"/>
    <property type="match status" value="1"/>
</dbReference>
<dbReference type="InterPro" id="IPR006311">
    <property type="entry name" value="TAT_signal"/>
</dbReference>
<protein>
    <submittedName>
        <fullName evidence="4">Putative dehydrogenase</fullName>
    </submittedName>
</protein>
<dbReference type="Gene3D" id="3.40.50.720">
    <property type="entry name" value="NAD(P)-binding Rossmann-like Domain"/>
    <property type="match status" value="1"/>
</dbReference>
<dbReference type="OrthoDB" id="9795543at2"/>
<dbReference type="GO" id="GO:0016491">
    <property type="term" value="F:oxidoreductase activity"/>
    <property type="evidence" value="ECO:0007669"/>
    <property type="project" value="UniProtKB-KW"/>
</dbReference>
<dbReference type="InterPro" id="IPR000683">
    <property type="entry name" value="Gfo/Idh/MocA-like_OxRdtase_N"/>
</dbReference>
<feature type="domain" description="Gfo/Idh/MocA-like oxidoreductase C-terminal" evidence="3">
    <location>
        <begin position="299"/>
        <end position="510"/>
    </location>
</feature>
<gene>
    <name evidence="4" type="ORF">BC643_3308</name>
</gene>
<dbReference type="PANTHER" id="PTHR43818:SF11">
    <property type="entry name" value="BCDNA.GH03377"/>
    <property type="match status" value="1"/>
</dbReference>
<accession>A0A419VY63</accession>
<dbReference type="RefSeq" id="WP_120274350.1">
    <property type="nucleotide sequence ID" value="NZ_RAPN01000002.1"/>
</dbReference>
<dbReference type="PANTHER" id="PTHR43818">
    <property type="entry name" value="BCDNA.GH03377"/>
    <property type="match status" value="1"/>
</dbReference>
<dbReference type="Pfam" id="PF01408">
    <property type="entry name" value="GFO_IDH_MocA"/>
    <property type="match status" value="1"/>
</dbReference>
<reference evidence="4 5" key="1">
    <citation type="submission" date="2018-09" db="EMBL/GenBank/DDBJ databases">
        <title>Genomic Encyclopedia of Archaeal and Bacterial Type Strains, Phase II (KMG-II): from individual species to whole genera.</title>
        <authorList>
            <person name="Goeker M."/>
        </authorList>
    </citation>
    <scope>NUCLEOTIDE SEQUENCE [LARGE SCALE GENOMIC DNA]</scope>
    <source>
        <strain evidence="4 5">DSM 27148</strain>
    </source>
</reference>
<evidence type="ECO:0000259" key="2">
    <source>
        <dbReference type="Pfam" id="PF01408"/>
    </source>
</evidence>
<evidence type="ECO:0000256" key="1">
    <source>
        <dbReference type="ARBA" id="ARBA00023002"/>
    </source>
</evidence>
<dbReference type="Gene3D" id="3.30.360.10">
    <property type="entry name" value="Dihydrodipicolinate Reductase, domain 2"/>
    <property type="match status" value="1"/>
</dbReference>
<dbReference type="SUPFAM" id="SSF51735">
    <property type="entry name" value="NAD(P)-binding Rossmann-fold domains"/>
    <property type="match status" value="1"/>
</dbReference>
<dbReference type="InterPro" id="IPR050463">
    <property type="entry name" value="Gfo/Idh/MocA_oxidrdct_glycsds"/>
</dbReference>
<dbReference type="AlphaFoldDB" id="A0A419VY63"/>
<sequence length="520" mass="58514">MDNQTNDGKGFSRRDLLKGFATLPALGAFGYGMFRKWNAERLRQSSIAQELGLNFDEHPAVAPTKSDGKTIRVGIIGYGIRGEQLMRAAGFARPELIDDWKRGAAANANDRRYAEYQEQEDLNIVITAVCDLFDVHAENALAAAANTGRNGVDGEMKLSAKRYRRYTELINADDVDAVIIATPDHWHARMVVDAAKAGKHVYVEKGLTRTVEEAFDVRRAVKESGIIMQLGHQGRQTASYNKAKEIIDKNILGKITLIEVCTNRNDPNGAWVYDIHPKGSPETIDWEQFTEPTDSHPFSLERFFRWRCWWDYGTGLSGDLLTHEYDALNQVLKLGIPHSAVASGGVYFYKDGREVPDVFQSVMEYPDRDLTFLYSASLASERFRGKVIMGHDASMEMENSLTVTPDSRSTRYREQLQSGVVSSDKPMITYVPGKSNVDAVTSATEQYFASRGLLYTYVQGKRVDTTHLHIREWLNCIRSGEQPSCNIDQAFEEAVTAHMATIALRENRKVFWDAENEKIV</sequence>
<evidence type="ECO:0000259" key="3">
    <source>
        <dbReference type="Pfam" id="PF02894"/>
    </source>
</evidence>
<evidence type="ECO:0000313" key="5">
    <source>
        <dbReference type="Proteomes" id="UP000283387"/>
    </source>
</evidence>
<comment type="caution">
    <text evidence="4">The sequence shown here is derived from an EMBL/GenBank/DDBJ whole genome shotgun (WGS) entry which is preliminary data.</text>
</comment>
<keyword evidence="5" id="KW-1185">Reference proteome</keyword>
<evidence type="ECO:0000313" key="4">
    <source>
        <dbReference type="EMBL" id="RKD88165.1"/>
    </source>
</evidence>
<dbReference type="InterPro" id="IPR036291">
    <property type="entry name" value="NAD(P)-bd_dom_sf"/>
</dbReference>
<organism evidence="4 5">
    <name type="scientific">Mangrovibacterium diazotrophicum</name>
    <dbReference type="NCBI Taxonomy" id="1261403"/>
    <lineage>
        <taxon>Bacteria</taxon>
        <taxon>Pseudomonadati</taxon>
        <taxon>Bacteroidota</taxon>
        <taxon>Bacteroidia</taxon>
        <taxon>Marinilabiliales</taxon>
        <taxon>Prolixibacteraceae</taxon>
        <taxon>Mangrovibacterium</taxon>
    </lineage>
</organism>
<feature type="domain" description="Gfo/Idh/MocA-like oxidoreductase N-terminal" evidence="2">
    <location>
        <begin position="71"/>
        <end position="232"/>
    </location>
</feature>
<keyword evidence="1" id="KW-0560">Oxidoreductase</keyword>
<dbReference type="GO" id="GO:0000166">
    <property type="term" value="F:nucleotide binding"/>
    <property type="evidence" value="ECO:0007669"/>
    <property type="project" value="InterPro"/>
</dbReference>
<dbReference type="InterPro" id="IPR004104">
    <property type="entry name" value="Gfo/Idh/MocA-like_OxRdtase_C"/>
</dbReference>
<dbReference type="Pfam" id="PF02894">
    <property type="entry name" value="GFO_IDH_MocA_C"/>
    <property type="match status" value="1"/>
</dbReference>
<dbReference type="SUPFAM" id="SSF55347">
    <property type="entry name" value="Glyceraldehyde-3-phosphate dehydrogenase-like, C-terminal domain"/>
    <property type="match status" value="1"/>
</dbReference>